<feature type="chain" id="PRO_5005656286" evidence="1">
    <location>
        <begin position="20"/>
        <end position="117"/>
    </location>
</feature>
<accession>A0A0M3HQN2</accession>
<reference evidence="3" key="1">
    <citation type="submission" date="2017-02" db="UniProtKB">
        <authorList>
            <consortium name="WormBaseParasite"/>
        </authorList>
    </citation>
    <scope>IDENTIFICATION</scope>
</reference>
<feature type="signal peptide" evidence="1">
    <location>
        <begin position="1"/>
        <end position="19"/>
    </location>
</feature>
<dbReference type="Proteomes" id="UP000036681">
    <property type="component" value="Unplaced"/>
</dbReference>
<evidence type="ECO:0000256" key="1">
    <source>
        <dbReference type="SAM" id="SignalP"/>
    </source>
</evidence>
<protein>
    <submittedName>
        <fullName evidence="3">Secreted protein</fullName>
    </submittedName>
</protein>
<dbReference type="AlphaFoldDB" id="A0A0M3HQN2"/>
<organism evidence="2 3">
    <name type="scientific">Ascaris lumbricoides</name>
    <name type="common">Giant roundworm</name>
    <dbReference type="NCBI Taxonomy" id="6252"/>
    <lineage>
        <taxon>Eukaryota</taxon>
        <taxon>Metazoa</taxon>
        <taxon>Ecdysozoa</taxon>
        <taxon>Nematoda</taxon>
        <taxon>Chromadorea</taxon>
        <taxon>Rhabditida</taxon>
        <taxon>Spirurina</taxon>
        <taxon>Ascaridomorpha</taxon>
        <taxon>Ascaridoidea</taxon>
        <taxon>Ascarididae</taxon>
        <taxon>Ascaris</taxon>
    </lineage>
</organism>
<evidence type="ECO:0000313" key="3">
    <source>
        <dbReference type="WBParaSite" id="ALUE_0000443901-mRNA-1"/>
    </source>
</evidence>
<evidence type="ECO:0000313" key="2">
    <source>
        <dbReference type="Proteomes" id="UP000036681"/>
    </source>
</evidence>
<proteinExistence type="predicted"/>
<keyword evidence="2" id="KW-1185">Reference proteome</keyword>
<sequence length="117" mass="12701">MLLALLGVAGCCQLSVLLGLVERYWELSGDAGGCWEDKDHQNTTRDVVANAGDRLPAAPLRTAVFASEVDKMRLPAKIHAFDKLVCLTLSAAIVAAFKEMVRPLDPATARIVQLKWP</sequence>
<name>A0A0M3HQN2_ASCLU</name>
<dbReference type="WBParaSite" id="ALUE_0000443901-mRNA-1">
    <property type="protein sequence ID" value="ALUE_0000443901-mRNA-1"/>
    <property type="gene ID" value="ALUE_0000443901"/>
</dbReference>
<keyword evidence="1" id="KW-0732">Signal</keyword>